<gene>
    <name evidence="6" type="ORF">KYD98_04840</name>
</gene>
<feature type="domain" description="HAMP" evidence="5">
    <location>
        <begin position="10"/>
        <end position="33"/>
    </location>
</feature>
<proteinExistence type="inferred from homology"/>
<evidence type="ECO:0000259" key="5">
    <source>
        <dbReference type="PROSITE" id="PS50885"/>
    </source>
</evidence>
<feature type="domain" description="Methyl-accepting transducer" evidence="4">
    <location>
        <begin position="45"/>
        <end position="304"/>
    </location>
</feature>
<dbReference type="InterPro" id="IPR004089">
    <property type="entry name" value="MCPsignal_dom"/>
</dbReference>
<sequence length="333" mass="36640">MNVAKKFMKRKDEIGEISNAINDMQNSLKIFIGNVKEESNNIKTIVNTISHNINDLNQNIEDVSSTTEELSAGMEETAASAQEMSATANEIEKAVDSISKKAQEGAIEASEINKRAIDTKVNVNNLQEKSLNVFSQTKDKLEISIENSKIVQQITVLSESIMQISTQTNLLALNAAIEAGRGFSVVADEIRTLAEECKNTVIEIQNITQKVVVSVDDLSTSSNDLLNFVSKDVQKDYSTMLNVEGKYSNDAEFVSNLVLEFSSTSEELLSSLQQVTDTIGHVSMASNEGADRTSNIAQNVANINEKSNIIMEEVIKSKESIKQFNNQISKFKI</sequence>
<dbReference type="InterPro" id="IPR003660">
    <property type="entry name" value="HAMP_dom"/>
</dbReference>
<dbReference type="SMART" id="SM00283">
    <property type="entry name" value="MA"/>
    <property type="match status" value="1"/>
</dbReference>
<dbReference type="PROSITE" id="PS50885">
    <property type="entry name" value="HAMP"/>
    <property type="match status" value="1"/>
</dbReference>
<dbReference type="Pfam" id="PF00015">
    <property type="entry name" value="MCPsignal"/>
    <property type="match status" value="1"/>
</dbReference>
<reference evidence="6 7" key="1">
    <citation type="submission" date="2021-07" db="EMBL/GenBank/DDBJ databases">
        <title>Clostridium weizhouense sp. nov., an anaerobic bacterium isolated from activated sludge of Petroleum wastewater.</title>
        <authorList>
            <person name="Li Q."/>
        </authorList>
    </citation>
    <scope>NUCLEOTIDE SEQUENCE [LARGE SCALE GENOMIC DNA]</scope>
    <source>
        <strain evidence="6 7">YB-6</strain>
    </source>
</reference>
<keyword evidence="7" id="KW-1185">Reference proteome</keyword>
<comment type="similarity">
    <text evidence="2">Belongs to the methyl-accepting chemotaxis (MCP) protein family.</text>
</comment>
<evidence type="ECO:0000256" key="3">
    <source>
        <dbReference type="PROSITE-ProRule" id="PRU00284"/>
    </source>
</evidence>
<dbReference type="PROSITE" id="PS50111">
    <property type="entry name" value="CHEMOTAXIS_TRANSDUC_2"/>
    <property type="match status" value="1"/>
</dbReference>
<keyword evidence="1 3" id="KW-0807">Transducer</keyword>
<evidence type="ECO:0000259" key="4">
    <source>
        <dbReference type="PROSITE" id="PS50111"/>
    </source>
</evidence>
<evidence type="ECO:0000313" key="7">
    <source>
        <dbReference type="Proteomes" id="UP001519921"/>
    </source>
</evidence>
<evidence type="ECO:0008006" key="8">
    <source>
        <dbReference type="Google" id="ProtNLM"/>
    </source>
</evidence>
<dbReference type="PANTHER" id="PTHR32089:SF112">
    <property type="entry name" value="LYSOZYME-LIKE PROTEIN-RELATED"/>
    <property type="match status" value="1"/>
</dbReference>
<accession>A0ABS7AL83</accession>
<organism evidence="6 7">
    <name type="scientific">Clostridium weizhouense</name>
    <dbReference type="NCBI Taxonomy" id="2859781"/>
    <lineage>
        <taxon>Bacteria</taxon>
        <taxon>Bacillati</taxon>
        <taxon>Bacillota</taxon>
        <taxon>Clostridia</taxon>
        <taxon>Eubacteriales</taxon>
        <taxon>Clostridiaceae</taxon>
        <taxon>Clostridium</taxon>
    </lineage>
</organism>
<dbReference type="PANTHER" id="PTHR32089">
    <property type="entry name" value="METHYL-ACCEPTING CHEMOTAXIS PROTEIN MCPB"/>
    <property type="match status" value="1"/>
</dbReference>
<dbReference type="Gene3D" id="1.10.287.950">
    <property type="entry name" value="Methyl-accepting chemotaxis protein"/>
    <property type="match status" value="1"/>
</dbReference>
<evidence type="ECO:0000256" key="2">
    <source>
        <dbReference type="ARBA" id="ARBA00029447"/>
    </source>
</evidence>
<evidence type="ECO:0000313" key="6">
    <source>
        <dbReference type="EMBL" id="MBW6409409.1"/>
    </source>
</evidence>
<evidence type="ECO:0000256" key="1">
    <source>
        <dbReference type="ARBA" id="ARBA00023224"/>
    </source>
</evidence>
<comment type="caution">
    <text evidence="6">The sequence shown here is derived from an EMBL/GenBank/DDBJ whole genome shotgun (WGS) entry which is preliminary data.</text>
</comment>
<protein>
    <recommendedName>
        <fullName evidence="8">Methyl-accepting chemotaxis protein</fullName>
    </recommendedName>
</protein>
<dbReference type="EMBL" id="JAHXPT010000003">
    <property type="protein sequence ID" value="MBW6409409.1"/>
    <property type="molecule type" value="Genomic_DNA"/>
</dbReference>
<name>A0ABS7AL83_9CLOT</name>
<dbReference type="Proteomes" id="UP001519921">
    <property type="component" value="Unassembled WGS sequence"/>
</dbReference>
<dbReference type="SUPFAM" id="SSF58104">
    <property type="entry name" value="Methyl-accepting chemotaxis protein (MCP) signaling domain"/>
    <property type="match status" value="1"/>
</dbReference>